<evidence type="ECO:0000313" key="2">
    <source>
        <dbReference type="Proteomes" id="UP000199517"/>
    </source>
</evidence>
<proteinExistence type="predicted"/>
<dbReference type="EMBL" id="FOMQ01000002">
    <property type="protein sequence ID" value="SFD48606.1"/>
    <property type="molecule type" value="Genomic_DNA"/>
</dbReference>
<sequence length="177" mass="19706">MKDRPPPSTGSHTVRPPPLIQMLIQEAHLRGDTLASLARQLGVSYRRFAQWQNASADIRTAQPDVFTKAAGYLQLPRVTVLAYAGVLTLQDLARPQPLARDMYLYREMEKMRQDPAVGPFMPQSLPEVSRDVQTFVAFLYNESRPGDSPESANWFRDLFAAVTVGSDVGKPSTSSNE</sequence>
<organism evidence="1 2">
    <name type="scientific">Paracidovorax konjaci</name>
    <dbReference type="NCBI Taxonomy" id="32040"/>
    <lineage>
        <taxon>Bacteria</taxon>
        <taxon>Pseudomonadati</taxon>
        <taxon>Pseudomonadota</taxon>
        <taxon>Betaproteobacteria</taxon>
        <taxon>Burkholderiales</taxon>
        <taxon>Comamonadaceae</taxon>
        <taxon>Paracidovorax</taxon>
    </lineage>
</organism>
<keyword evidence="2" id="KW-1185">Reference proteome</keyword>
<dbReference type="AlphaFoldDB" id="A0A1I1SQ88"/>
<dbReference type="Proteomes" id="UP000199517">
    <property type="component" value="Unassembled WGS sequence"/>
</dbReference>
<name>A0A1I1SQ88_9BURK</name>
<accession>A0A1I1SQ88</accession>
<evidence type="ECO:0000313" key="1">
    <source>
        <dbReference type="EMBL" id="SFD48606.1"/>
    </source>
</evidence>
<gene>
    <name evidence="1" type="ORF">SAMN04489710_102381</name>
</gene>
<protein>
    <submittedName>
        <fullName evidence="1">Uncharacterized protein</fullName>
    </submittedName>
</protein>
<reference evidence="2" key="1">
    <citation type="submission" date="2016-10" db="EMBL/GenBank/DDBJ databases">
        <authorList>
            <person name="Varghese N."/>
            <person name="Submissions S."/>
        </authorList>
    </citation>
    <scope>NUCLEOTIDE SEQUENCE [LARGE SCALE GENOMIC DNA]</scope>
    <source>
        <strain evidence="2">DSM 7481</strain>
    </source>
</reference>